<keyword evidence="5 9" id="KW-0653">Protein transport</keyword>
<evidence type="ECO:0000256" key="5">
    <source>
        <dbReference type="ARBA" id="ARBA00022927"/>
    </source>
</evidence>
<keyword evidence="8 9" id="KW-0472">Membrane</keyword>
<dbReference type="AlphaFoldDB" id="A0A7W6CPU5"/>
<accession>A0A7W6CPU5</accession>
<comment type="function">
    <text evidence="9">Essential subunit of the Sec protein translocation channel SecYEG. Clamps together the 2 halves of SecY. May contact the channel plug during translocation.</text>
</comment>
<comment type="subcellular location">
    <subcellularLocation>
        <location evidence="9">Cell membrane</location>
        <topology evidence="9">Single-pass membrane protein</topology>
    </subcellularLocation>
    <subcellularLocation>
        <location evidence="1">Membrane</location>
    </subcellularLocation>
</comment>
<evidence type="ECO:0000256" key="2">
    <source>
        <dbReference type="ARBA" id="ARBA00022448"/>
    </source>
</evidence>
<feature type="transmembrane region" description="Helical" evidence="9">
    <location>
        <begin position="34"/>
        <end position="58"/>
    </location>
</feature>
<dbReference type="Proteomes" id="UP000582090">
    <property type="component" value="Unassembled WGS sequence"/>
</dbReference>
<evidence type="ECO:0000256" key="4">
    <source>
        <dbReference type="ARBA" id="ARBA00022692"/>
    </source>
</evidence>
<dbReference type="InterPro" id="IPR001901">
    <property type="entry name" value="Translocase_SecE/Sec61-g"/>
</dbReference>
<organism evidence="10 11">
    <name type="scientific">Rhizobium metallidurans</name>
    <dbReference type="NCBI Taxonomy" id="1265931"/>
    <lineage>
        <taxon>Bacteria</taxon>
        <taxon>Pseudomonadati</taxon>
        <taxon>Pseudomonadota</taxon>
        <taxon>Alphaproteobacteria</taxon>
        <taxon>Hyphomicrobiales</taxon>
        <taxon>Rhizobiaceae</taxon>
        <taxon>Rhizobium/Agrobacterium group</taxon>
        <taxon>Rhizobium</taxon>
    </lineage>
</organism>
<protein>
    <recommendedName>
        <fullName evidence="9">Protein translocase subunit SecE</fullName>
    </recommendedName>
</protein>
<dbReference type="GO" id="GO:0008320">
    <property type="term" value="F:protein transmembrane transporter activity"/>
    <property type="evidence" value="ECO:0007669"/>
    <property type="project" value="UniProtKB-UniRule"/>
</dbReference>
<comment type="subunit">
    <text evidence="9">Component of the Sec protein translocase complex. Heterotrimer consisting of SecY, SecE and SecG subunits. The heterotrimers can form oligomers, although 1 heterotrimer is thought to be able to translocate proteins. Interacts with the ribosome. Interacts with SecDF, and other proteins may be involved. Interacts with SecA.</text>
</comment>
<dbReference type="GO" id="GO:0043952">
    <property type="term" value="P:protein transport by the Sec complex"/>
    <property type="evidence" value="ECO:0007669"/>
    <property type="project" value="UniProtKB-UniRule"/>
</dbReference>
<dbReference type="GO" id="GO:0006605">
    <property type="term" value="P:protein targeting"/>
    <property type="evidence" value="ECO:0007669"/>
    <property type="project" value="UniProtKB-UniRule"/>
</dbReference>
<keyword evidence="3 9" id="KW-1003">Cell membrane</keyword>
<evidence type="ECO:0000256" key="1">
    <source>
        <dbReference type="ARBA" id="ARBA00004370"/>
    </source>
</evidence>
<dbReference type="Pfam" id="PF00584">
    <property type="entry name" value="SecE"/>
    <property type="match status" value="1"/>
</dbReference>
<evidence type="ECO:0000313" key="10">
    <source>
        <dbReference type="EMBL" id="MBB3963959.1"/>
    </source>
</evidence>
<dbReference type="GO" id="GO:0009306">
    <property type="term" value="P:protein secretion"/>
    <property type="evidence" value="ECO:0007669"/>
    <property type="project" value="UniProtKB-UniRule"/>
</dbReference>
<comment type="similarity">
    <text evidence="9">Belongs to the SecE/SEC61-gamma family.</text>
</comment>
<dbReference type="GO" id="GO:0005886">
    <property type="term" value="C:plasma membrane"/>
    <property type="evidence" value="ECO:0007669"/>
    <property type="project" value="UniProtKB-SubCell"/>
</dbReference>
<dbReference type="HAMAP" id="MF_00422">
    <property type="entry name" value="SecE"/>
    <property type="match status" value="1"/>
</dbReference>
<dbReference type="PANTHER" id="PTHR33910:SF1">
    <property type="entry name" value="PROTEIN TRANSLOCASE SUBUNIT SECE"/>
    <property type="match status" value="1"/>
</dbReference>
<dbReference type="PRINTS" id="PR01650">
    <property type="entry name" value="SECETRNLCASE"/>
</dbReference>
<gene>
    <name evidence="9" type="primary">secE</name>
    <name evidence="10" type="ORF">GGQ67_001598</name>
</gene>
<dbReference type="GO" id="GO:0065002">
    <property type="term" value="P:intracellular protein transmembrane transport"/>
    <property type="evidence" value="ECO:0007669"/>
    <property type="project" value="UniProtKB-UniRule"/>
</dbReference>
<keyword evidence="11" id="KW-1185">Reference proteome</keyword>
<comment type="caution">
    <text evidence="10">The sequence shown here is derived from an EMBL/GenBank/DDBJ whole genome shotgun (WGS) entry which is preliminary data.</text>
</comment>
<dbReference type="NCBIfam" id="TIGR00964">
    <property type="entry name" value="secE_bact"/>
    <property type="match status" value="1"/>
</dbReference>
<sequence length="66" mass="7483">MASKTNPLTFIRQVRAETLKVTWPSRRETMISTIMVLVMVVFAALFFFAADQLIGWLLGFVLSFGN</sequence>
<keyword evidence="6 9" id="KW-1133">Transmembrane helix</keyword>
<dbReference type="PANTHER" id="PTHR33910">
    <property type="entry name" value="PROTEIN TRANSLOCASE SUBUNIT SECE"/>
    <property type="match status" value="1"/>
</dbReference>
<dbReference type="RefSeq" id="WP_183899632.1">
    <property type="nucleotide sequence ID" value="NZ_JACIDW010000003.1"/>
</dbReference>
<dbReference type="Gene3D" id="1.20.5.1030">
    <property type="entry name" value="Preprotein translocase secy subunit"/>
    <property type="match status" value="1"/>
</dbReference>
<evidence type="ECO:0000313" key="11">
    <source>
        <dbReference type="Proteomes" id="UP000582090"/>
    </source>
</evidence>
<dbReference type="PROSITE" id="PS01067">
    <property type="entry name" value="SECE_SEC61G"/>
    <property type="match status" value="1"/>
</dbReference>
<evidence type="ECO:0000256" key="3">
    <source>
        <dbReference type="ARBA" id="ARBA00022475"/>
    </source>
</evidence>
<evidence type="ECO:0000256" key="8">
    <source>
        <dbReference type="ARBA" id="ARBA00023136"/>
    </source>
</evidence>
<keyword evidence="4 9" id="KW-0812">Transmembrane</keyword>
<dbReference type="InterPro" id="IPR038379">
    <property type="entry name" value="SecE_sf"/>
</dbReference>
<reference evidence="10 11" key="1">
    <citation type="submission" date="2020-08" db="EMBL/GenBank/DDBJ databases">
        <title>Genomic Encyclopedia of Type Strains, Phase IV (KMG-IV): sequencing the most valuable type-strain genomes for metagenomic binning, comparative biology and taxonomic classification.</title>
        <authorList>
            <person name="Goeker M."/>
        </authorList>
    </citation>
    <scope>NUCLEOTIDE SEQUENCE [LARGE SCALE GENOMIC DNA]</scope>
    <source>
        <strain evidence="10 11">DSM 26575</strain>
    </source>
</reference>
<proteinExistence type="inferred from homology"/>
<dbReference type="InterPro" id="IPR005807">
    <property type="entry name" value="SecE_bac"/>
</dbReference>
<keyword evidence="7 9" id="KW-0811">Translocation</keyword>
<dbReference type="EMBL" id="JACIDW010000003">
    <property type="protein sequence ID" value="MBB3963959.1"/>
    <property type="molecule type" value="Genomic_DNA"/>
</dbReference>
<keyword evidence="2 9" id="KW-0813">Transport</keyword>
<evidence type="ECO:0000256" key="9">
    <source>
        <dbReference type="HAMAP-Rule" id="MF_00422"/>
    </source>
</evidence>
<evidence type="ECO:0000256" key="6">
    <source>
        <dbReference type="ARBA" id="ARBA00022989"/>
    </source>
</evidence>
<name>A0A7W6CPU5_9HYPH</name>
<evidence type="ECO:0000256" key="7">
    <source>
        <dbReference type="ARBA" id="ARBA00023010"/>
    </source>
</evidence>